<evidence type="ECO:0000259" key="5">
    <source>
        <dbReference type="PROSITE" id="PS50888"/>
    </source>
</evidence>
<evidence type="ECO:0000256" key="1">
    <source>
        <dbReference type="ARBA" id="ARBA00023015"/>
    </source>
</evidence>
<dbReference type="InParanoid" id="A0A7I4E393"/>
<dbReference type="GO" id="GO:0006355">
    <property type="term" value="P:regulation of DNA-templated transcription"/>
    <property type="evidence" value="ECO:0000318"/>
    <property type="project" value="GO_Central"/>
</dbReference>
<feature type="compositionally biased region" description="Basic and acidic residues" evidence="4">
    <location>
        <begin position="22"/>
        <end position="39"/>
    </location>
</feature>
<feature type="compositionally biased region" description="Basic and acidic residues" evidence="4">
    <location>
        <begin position="1"/>
        <end position="11"/>
    </location>
</feature>
<dbReference type="InterPro" id="IPR036638">
    <property type="entry name" value="HLH_DNA-bd_sf"/>
</dbReference>
<dbReference type="SUPFAM" id="SSF47459">
    <property type="entry name" value="HLH, helix-loop-helix DNA-binding domain"/>
    <property type="match status" value="1"/>
</dbReference>
<feature type="region of interest" description="Disordered" evidence="4">
    <location>
        <begin position="1"/>
        <end position="56"/>
    </location>
</feature>
<dbReference type="PANTHER" id="PTHR46834:SF1">
    <property type="entry name" value="TRANSCRIPTION FACTOR BHLH10"/>
    <property type="match status" value="1"/>
</dbReference>
<dbReference type="PANTHER" id="PTHR46834">
    <property type="entry name" value="TRANSCRIPTION FACTOR BHLH91"/>
    <property type="match status" value="1"/>
</dbReference>
<dbReference type="InterPro" id="IPR045896">
    <property type="entry name" value="MYC1-like_bHLH"/>
</dbReference>
<feature type="compositionally biased region" description="Polar residues" evidence="4">
    <location>
        <begin position="240"/>
        <end position="253"/>
    </location>
</feature>
<reference evidence="6 7" key="1">
    <citation type="journal article" date="2008" name="Science">
        <title>The Physcomitrella genome reveals evolutionary insights into the conquest of land by plants.</title>
        <authorList>
            <person name="Rensing S."/>
            <person name="Lang D."/>
            <person name="Zimmer A."/>
            <person name="Terry A."/>
            <person name="Salamov A."/>
            <person name="Shapiro H."/>
            <person name="Nishiyama T."/>
            <person name="Perroud P.-F."/>
            <person name="Lindquist E."/>
            <person name="Kamisugi Y."/>
            <person name="Tanahashi T."/>
            <person name="Sakakibara K."/>
            <person name="Fujita T."/>
            <person name="Oishi K."/>
            <person name="Shin-I T."/>
            <person name="Kuroki Y."/>
            <person name="Toyoda A."/>
            <person name="Suzuki Y."/>
            <person name="Hashimoto A."/>
            <person name="Yamaguchi K."/>
            <person name="Sugano A."/>
            <person name="Kohara Y."/>
            <person name="Fujiyama A."/>
            <person name="Anterola A."/>
            <person name="Aoki S."/>
            <person name="Ashton N."/>
            <person name="Barbazuk W.B."/>
            <person name="Barker E."/>
            <person name="Bennetzen J."/>
            <person name="Bezanilla M."/>
            <person name="Blankenship R."/>
            <person name="Cho S.H."/>
            <person name="Dutcher S."/>
            <person name="Estelle M."/>
            <person name="Fawcett J.A."/>
            <person name="Gundlach H."/>
            <person name="Hanada K."/>
            <person name="Heyl A."/>
            <person name="Hicks K.A."/>
            <person name="Hugh J."/>
            <person name="Lohr M."/>
            <person name="Mayer K."/>
            <person name="Melkozernov A."/>
            <person name="Murata T."/>
            <person name="Nelson D."/>
            <person name="Pils B."/>
            <person name="Prigge M."/>
            <person name="Reiss B."/>
            <person name="Renner T."/>
            <person name="Rombauts S."/>
            <person name="Rushton P."/>
            <person name="Sanderfoot A."/>
            <person name="Schween G."/>
            <person name="Shiu S.-H."/>
            <person name="Stueber K."/>
            <person name="Theodoulou F.L."/>
            <person name="Tu H."/>
            <person name="Van de Peer Y."/>
            <person name="Verrier P.J."/>
            <person name="Waters E."/>
            <person name="Wood A."/>
            <person name="Yang L."/>
            <person name="Cove D."/>
            <person name="Cuming A."/>
            <person name="Hasebe M."/>
            <person name="Lucas S."/>
            <person name="Mishler D.B."/>
            <person name="Reski R."/>
            <person name="Grigoriev I."/>
            <person name="Quatrano R.S."/>
            <person name="Boore J.L."/>
        </authorList>
    </citation>
    <scope>NUCLEOTIDE SEQUENCE [LARGE SCALE GENOMIC DNA]</scope>
    <source>
        <strain evidence="6 7">cv. Gransden 2004</strain>
    </source>
</reference>
<dbReference type="GO" id="GO:0046983">
    <property type="term" value="F:protein dimerization activity"/>
    <property type="evidence" value="ECO:0007669"/>
    <property type="project" value="InterPro"/>
</dbReference>
<dbReference type="EMBL" id="ABEU02000006">
    <property type="status" value="NOT_ANNOTATED_CDS"/>
    <property type="molecule type" value="Genomic_DNA"/>
</dbReference>
<dbReference type="SMART" id="SM00353">
    <property type="entry name" value="HLH"/>
    <property type="match status" value="1"/>
</dbReference>
<dbReference type="Pfam" id="PF00010">
    <property type="entry name" value="HLH"/>
    <property type="match status" value="1"/>
</dbReference>
<dbReference type="OrthoDB" id="1932168at2759"/>
<dbReference type="InterPro" id="IPR045895">
    <property type="entry name" value="bHLH91-like"/>
</dbReference>
<feature type="compositionally biased region" description="Low complexity" evidence="4">
    <location>
        <begin position="230"/>
        <end position="239"/>
    </location>
</feature>
<reference evidence="6" key="3">
    <citation type="submission" date="2020-12" db="UniProtKB">
        <authorList>
            <consortium name="EnsemblPlants"/>
        </authorList>
    </citation>
    <scope>IDENTIFICATION</scope>
</reference>
<evidence type="ECO:0000313" key="6">
    <source>
        <dbReference type="EnsemblPlants" id="Pp3c6_8660V3.2"/>
    </source>
</evidence>
<dbReference type="PROSITE" id="PS50888">
    <property type="entry name" value="BHLH"/>
    <property type="match status" value="1"/>
</dbReference>
<gene>
    <name evidence="6" type="primary">LOC112283295</name>
</gene>
<organism evidence="6 7">
    <name type="scientific">Physcomitrium patens</name>
    <name type="common">Spreading-leaved earth moss</name>
    <name type="synonym">Physcomitrella patens</name>
    <dbReference type="NCBI Taxonomy" id="3218"/>
    <lineage>
        <taxon>Eukaryota</taxon>
        <taxon>Viridiplantae</taxon>
        <taxon>Streptophyta</taxon>
        <taxon>Embryophyta</taxon>
        <taxon>Bryophyta</taxon>
        <taxon>Bryophytina</taxon>
        <taxon>Bryopsida</taxon>
        <taxon>Funariidae</taxon>
        <taxon>Funariales</taxon>
        <taxon>Funariaceae</taxon>
        <taxon>Physcomitrium</taxon>
    </lineage>
</organism>
<feature type="compositionally biased region" description="Basic and acidic residues" evidence="4">
    <location>
        <begin position="426"/>
        <end position="445"/>
    </location>
</feature>
<dbReference type="KEGG" id="ppp:112283295"/>
<keyword evidence="7" id="KW-1185">Reference proteome</keyword>
<feature type="region of interest" description="Disordered" evidence="4">
    <location>
        <begin position="230"/>
        <end position="255"/>
    </location>
</feature>
<evidence type="ECO:0000256" key="3">
    <source>
        <dbReference type="ARBA" id="ARBA00023242"/>
    </source>
</evidence>
<dbReference type="EnsemblPlants" id="Pp3c6_8660V3.2">
    <property type="protein sequence ID" value="Pp3c6_8660V3.2"/>
    <property type="gene ID" value="Pp3c6_8660"/>
</dbReference>
<keyword evidence="2" id="KW-0804">Transcription</keyword>
<dbReference type="AlphaFoldDB" id="A0A7I4E393"/>
<reference evidence="6 7" key="2">
    <citation type="journal article" date="2018" name="Plant J.">
        <title>The Physcomitrella patens chromosome-scale assembly reveals moss genome structure and evolution.</title>
        <authorList>
            <person name="Lang D."/>
            <person name="Ullrich K.K."/>
            <person name="Murat F."/>
            <person name="Fuchs J."/>
            <person name="Jenkins J."/>
            <person name="Haas F.B."/>
            <person name="Piednoel M."/>
            <person name="Gundlach H."/>
            <person name="Van Bel M."/>
            <person name="Meyberg R."/>
            <person name="Vives C."/>
            <person name="Morata J."/>
            <person name="Symeonidi A."/>
            <person name="Hiss M."/>
            <person name="Muchero W."/>
            <person name="Kamisugi Y."/>
            <person name="Saleh O."/>
            <person name="Blanc G."/>
            <person name="Decker E.L."/>
            <person name="van Gessel N."/>
            <person name="Grimwood J."/>
            <person name="Hayes R.D."/>
            <person name="Graham S.W."/>
            <person name="Gunter L.E."/>
            <person name="McDaniel S.F."/>
            <person name="Hoernstein S.N.W."/>
            <person name="Larsson A."/>
            <person name="Li F.W."/>
            <person name="Perroud P.F."/>
            <person name="Phillips J."/>
            <person name="Ranjan P."/>
            <person name="Rokshar D.S."/>
            <person name="Rothfels C.J."/>
            <person name="Schneider L."/>
            <person name="Shu S."/>
            <person name="Stevenson D.W."/>
            <person name="Thummler F."/>
            <person name="Tillich M."/>
            <person name="Villarreal Aguilar J.C."/>
            <person name="Widiez T."/>
            <person name="Wong G.K."/>
            <person name="Wymore A."/>
            <person name="Zhang Y."/>
            <person name="Zimmer A.D."/>
            <person name="Quatrano R.S."/>
            <person name="Mayer K.F.X."/>
            <person name="Goodstein D."/>
            <person name="Casacuberta J.M."/>
            <person name="Vandepoele K."/>
            <person name="Reski R."/>
            <person name="Cuming A.C."/>
            <person name="Tuskan G.A."/>
            <person name="Maumus F."/>
            <person name="Salse J."/>
            <person name="Schmutz J."/>
            <person name="Rensing S.A."/>
        </authorList>
    </citation>
    <scope>NUCLEOTIDE SEQUENCE [LARGE SCALE GENOMIC DNA]</scope>
    <source>
        <strain evidence="6 7">cv. Gransden 2004</strain>
    </source>
</reference>
<proteinExistence type="predicted"/>
<dbReference type="Gramene" id="Pp3c6_8660V3.2">
    <property type="protein sequence ID" value="Pp3c6_8660V3.2"/>
    <property type="gene ID" value="Pp3c6_8660"/>
</dbReference>
<feature type="region of interest" description="Disordered" evidence="4">
    <location>
        <begin position="421"/>
        <end position="445"/>
    </location>
</feature>
<protein>
    <recommendedName>
        <fullName evidence="5">BHLH domain-containing protein</fullName>
    </recommendedName>
</protein>
<name>A0A7I4E393_PHYPA</name>
<evidence type="ECO:0000256" key="2">
    <source>
        <dbReference type="ARBA" id="ARBA00023163"/>
    </source>
</evidence>
<dbReference type="Proteomes" id="UP000006727">
    <property type="component" value="Chromosome 6"/>
</dbReference>
<feature type="region of interest" description="Disordered" evidence="4">
    <location>
        <begin position="503"/>
        <end position="522"/>
    </location>
</feature>
<feature type="domain" description="BHLH" evidence="5">
    <location>
        <begin position="439"/>
        <end position="488"/>
    </location>
</feature>
<sequence>MVGPPRRDRQPSRSGFGSKRCWVQEDEIRRTKGRARADQGDVSWASFGDSGRKEEGDATKISTFLALSNLPECERELQVRIRSHASDLERNPTSLPETPTSPAILLQENNVSGQLLSSKRVRLIQNMHRYNSPNNMTYDDSRYFNGNQESTFDVENEAPETAGRNMMLNFGGAMDRLDPSASFPGLGELPSNGMEPAVEQNLTGTFTGDLNSTAYEVGDDHSHLLQEMLQQHPQSQQAQSTDAHSQAPATASHGSWEDSLHVLQEMVHLQQQQQQQVHQIYNQTQTEHAFNQGYNADRFRSAAFGGSAKFPGESDLLNLFQFPRSTTTSAIPSFGYTAGIRGKGPLYSTSTISGPVNTGSIYENRGIGYDPLLAHHLQNSSESFFHNLSRGNTPETSRHGGPNILVDLDQEREDLSGKNVASAYGSKRDHGAASGKGEPRGVNHFATERQRREYLNEKYQTLRSLVPNPTKADRASIVADAIEYVKELKRTVQELQLLVQEKRRAAGDSSGGKRRRSMDDADNYAGSCTTENASNGHLVMQKGNDTFSTDGSQLRSSWLQRTSQNGTHVDVRIVHDEVTIKVNQRRGKNCLVFDVIAVLQELQLDLLQASGATIGEHDVFLFNTKILEGSSTFAGYIAVKLLDALDRHLVINP</sequence>
<evidence type="ECO:0000256" key="4">
    <source>
        <dbReference type="SAM" id="MobiDB-lite"/>
    </source>
</evidence>
<dbReference type="InterPro" id="IPR011598">
    <property type="entry name" value="bHLH_dom"/>
</dbReference>
<keyword evidence="1" id="KW-0805">Transcription regulation</keyword>
<dbReference type="Gene3D" id="4.10.280.10">
    <property type="entry name" value="Helix-loop-helix DNA-binding domain"/>
    <property type="match status" value="1"/>
</dbReference>
<dbReference type="RefSeq" id="XP_024377595.1">
    <property type="nucleotide sequence ID" value="XM_024521827.2"/>
</dbReference>
<evidence type="ECO:0000313" key="7">
    <source>
        <dbReference type="Proteomes" id="UP000006727"/>
    </source>
</evidence>
<accession>A0A7I4E393</accession>
<keyword evidence="3" id="KW-0539">Nucleus</keyword>
<dbReference type="FunCoup" id="A0A7I4E393">
    <property type="interactions" value="59"/>
</dbReference>
<dbReference type="GeneID" id="112283295"/>
<dbReference type="CDD" id="cd18918">
    <property type="entry name" value="bHLH_AtMYC1_like"/>
    <property type="match status" value="1"/>
</dbReference>